<dbReference type="OrthoDB" id="64786at2157"/>
<dbReference type="EMBL" id="BFAX01000004">
    <property type="protein sequence ID" value="GBF36718.1"/>
    <property type="molecule type" value="Genomic_DNA"/>
</dbReference>
<dbReference type="Proteomes" id="UP000290527">
    <property type="component" value="Unassembled WGS sequence"/>
</dbReference>
<keyword evidence="2" id="KW-1185">Reference proteome</keyword>
<evidence type="ECO:0000313" key="2">
    <source>
        <dbReference type="Proteomes" id="UP000290527"/>
    </source>
</evidence>
<accession>A0A401HR35</accession>
<comment type="caution">
    <text evidence="1">The sequence shown here is derived from an EMBL/GenBank/DDBJ whole genome shotgun (WGS) entry which is preliminary data.</text>
</comment>
<reference evidence="1 2" key="1">
    <citation type="journal article" date="2019" name="Int. J. Syst. Evol. Microbiol.">
        <title>Methanofervidicoccus abyssi gen. nov., sp. nov., a hydrogenotrophic methanogen, isolated from a hydrothermal vent chimney in the Mid-Cayman Spreading Center, the Caribbean Sea.</title>
        <authorList>
            <person name="Sakai S."/>
            <person name="Takaki Y."/>
            <person name="Miyazaki M."/>
            <person name="Ogawara M."/>
            <person name="Yanagawa K."/>
            <person name="Miyazaki J."/>
            <person name="Takai K."/>
        </authorList>
    </citation>
    <scope>NUCLEOTIDE SEQUENCE [LARGE SCALE GENOMIC DNA]</scope>
    <source>
        <strain evidence="1 2">HHB</strain>
    </source>
</reference>
<protein>
    <submittedName>
        <fullName evidence="1">Uncharacterized protein</fullName>
    </submittedName>
</protein>
<name>A0A401HR35_9EURY</name>
<dbReference type="AlphaFoldDB" id="A0A401HR35"/>
<gene>
    <name evidence="1" type="ORF">MHHB_P0948</name>
</gene>
<sequence>MKRPVLKIKIYFPGSVLEGEFDFDAVVKLKDKYLKYLETGKGHGMIIFNENEKKFAIINFDNICAIEVEKTLIFMDEYEKRWDRMIDMEISNLK</sequence>
<evidence type="ECO:0000313" key="1">
    <source>
        <dbReference type="EMBL" id="GBF36718.1"/>
    </source>
</evidence>
<organism evidence="1 2">
    <name type="scientific">Methanofervidicoccus abyssi</name>
    <dbReference type="NCBI Taxonomy" id="2082189"/>
    <lineage>
        <taxon>Archaea</taxon>
        <taxon>Methanobacteriati</taxon>
        <taxon>Methanobacteriota</taxon>
        <taxon>Methanomada group</taxon>
        <taxon>Methanococci</taxon>
        <taxon>Methanococcales</taxon>
        <taxon>Methanofervidicoccus</taxon>
    </lineage>
</organism>
<dbReference type="RefSeq" id="WP_131007555.1">
    <property type="nucleotide sequence ID" value="NZ_BFAX01000004.1"/>
</dbReference>
<proteinExistence type="predicted"/>